<keyword evidence="2" id="KW-1185">Reference proteome</keyword>
<dbReference type="EMBL" id="JASBWS010000061">
    <property type="protein sequence ID" value="KAJ9102901.1"/>
    <property type="molecule type" value="Genomic_DNA"/>
</dbReference>
<accession>A0ACC2VVU5</accession>
<comment type="caution">
    <text evidence="1">The sequence shown here is derived from an EMBL/GenBank/DDBJ whole genome shotgun (WGS) entry which is preliminary data.</text>
</comment>
<gene>
    <name evidence="1" type="ORF">QFC20_004867</name>
</gene>
<evidence type="ECO:0000313" key="1">
    <source>
        <dbReference type="EMBL" id="KAJ9102901.1"/>
    </source>
</evidence>
<dbReference type="Proteomes" id="UP001230649">
    <property type="component" value="Unassembled WGS sequence"/>
</dbReference>
<evidence type="ECO:0000313" key="2">
    <source>
        <dbReference type="Proteomes" id="UP001230649"/>
    </source>
</evidence>
<name>A0ACC2VVU5_9TREE</name>
<organism evidence="1 2">
    <name type="scientific">Naganishia adeliensis</name>
    <dbReference type="NCBI Taxonomy" id="92952"/>
    <lineage>
        <taxon>Eukaryota</taxon>
        <taxon>Fungi</taxon>
        <taxon>Dikarya</taxon>
        <taxon>Basidiomycota</taxon>
        <taxon>Agaricomycotina</taxon>
        <taxon>Tremellomycetes</taxon>
        <taxon>Filobasidiales</taxon>
        <taxon>Filobasidiaceae</taxon>
        <taxon>Naganishia</taxon>
    </lineage>
</organism>
<proteinExistence type="predicted"/>
<protein>
    <submittedName>
        <fullName evidence="1">Uncharacterized protein</fullName>
    </submittedName>
</protein>
<sequence>MGPLNILFLGSDLFSIGTLQPLLRARDLWSSLRVVTAGEKDVGRGGKSRRRMAPPLHDFALHSGLEVLSIPNQGIKDWQPPDIFSDPSPSNIIITSSFGHILPTRLLSNHFPSPSTRLNVHPSLLPQYRGAAPIQWAIARQDATTGVSVQSLAMGGGKMVDHGELWAVKEGIPIDKRDTYTTLLPRLASIGGDLLLNTLHEIRAGTATFKPQIPPLDASGTPIPLFRAPKITHGTVHIDWKTMSAQQVEAMFRGMSHQHALWTTTPDAHPLRLLDIRLPDLSSSVPASAPGTALFQRSFPTPSGSTERIPRLLISCADGQWIDVRRVQAADKREMGVGDWWNGLKMGREGLVLGDTVEGS</sequence>
<reference evidence="1" key="1">
    <citation type="submission" date="2023-04" db="EMBL/GenBank/DDBJ databases">
        <title>Draft Genome sequencing of Naganishia species isolated from polar environments using Oxford Nanopore Technology.</title>
        <authorList>
            <person name="Leo P."/>
            <person name="Venkateswaran K."/>
        </authorList>
    </citation>
    <scope>NUCLEOTIDE SEQUENCE</scope>
    <source>
        <strain evidence="1">MNA-CCFEE 5262</strain>
    </source>
</reference>